<evidence type="ECO:0000313" key="2">
    <source>
        <dbReference type="EMBL" id="KST68014.1"/>
    </source>
</evidence>
<gene>
    <name evidence="2" type="ORF">BC008_32030</name>
    <name evidence="3" type="ORF">BC008_33095</name>
</gene>
<dbReference type="EMBL" id="LMTZ01000083">
    <property type="protein sequence ID" value="KST68014.1"/>
    <property type="molecule type" value="Genomic_DNA"/>
</dbReference>
<reference evidence="2 4" key="1">
    <citation type="journal article" date="2015" name="Genome Announc.">
        <title>Draft Genome of the Euendolithic (true boring) Cyanobacterium Mastigocoleus testarum strain BC008.</title>
        <authorList>
            <person name="Guida B.S."/>
            <person name="Garcia-Pichel F."/>
        </authorList>
    </citation>
    <scope>NUCLEOTIDE SEQUENCE [LARGE SCALE GENOMIC DNA]</scope>
    <source>
        <strain evidence="2 4">BC008</strain>
    </source>
</reference>
<dbReference type="AlphaFoldDB" id="A0A0V7ZU68"/>
<keyword evidence="4" id="KW-1185">Reference proteome</keyword>
<organism evidence="2 4">
    <name type="scientific">Mastigocoleus testarum BC008</name>
    <dbReference type="NCBI Taxonomy" id="371196"/>
    <lineage>
        <taxon>Bacteria</taxon>
        <taxon>Bacillati</taxon>
        <taxon>Cyanobacteriota</taxon>
        <taxon>Cyanophyceae</taxon>
        <taxon>Nostocales</taxon>
        <taxon>Hapalosiphonaceae</taxon>
        <taxon>Mastigocoleus</taxon>
    </lineage>
</organism>
<feature type="compositionally biased region" description="Polar residues" evidence="1">
    <location>
        <begin position="124"/>
        <end position="144"/>
    </location>
</feature>
<proteinExistence type="predicted"/>
<feature type="region of interest" description="Disordered" evidence="1">
    <location>
        <begin position="124"/>
        <end position="148"/>
    </location>
</feature>
<comment type="caution">
    <text evidence="2">The sequence shown here is derived from an EMBL/GenBank/DDBJ whole genome shotgun (WGS) entry which is preliminary data.</text>
</comment>
<dbReference type="EMBL" id="LMTZ01000066">
    <property type="protein sequence ID" value="KST68361.1"/>
    <property type="molecule type" value="Genomic_DNA"/>
</dbReference>
<dbReference type="RefSeq" id="WP_058183537.1">
    <property type="nucleotide sequence ID" value="NZ_LMTZ01000066.1"/>
</dbReference>
<feature type="region of interest" description="Disordered" evidence="1">
    <location>
        <begin position="227"/>
        <end position="268"/>
    </location>
</feature>
<evidence type="ECO:0000256" key="1">
    <source>
        <dbReference type="SAM" id="MobiDB-lite"/>
    </source>
</evidence>
<feature type="region of interest" description="Disordered" evidence="1">
    <location>
        <begin position="794"/>
        <end position="823"/>
    </location>
</feature>
<dbReference type="Proteomes" id="UP000053372">
    <property type="component" value="Unassembled WGS sequence"/>
</dbReference>
<sequence>MKDWQFLIQKQGEHSWNPLESTKLEISAGKYRLVARSNLANTDVEVRVTHSSTLEIPPKRRVQKRTCRTNADGLMAVIPFTFFKPGLWEIQCSGDLMSDILGQSWQFRIELEVLPQDIDTKVENSSAPEISANDNSATISQNSDEQTHSRKILNAVKHAKKSLLVPTSTSVNASSKQVDRDLDETNLNSSITDKNKISTKENNIKEITILDKQTDAVRDAETVLVSKEQTKEQTAEKQNCLNSKEVNDPNISDRNEIAENTSNDDDDLSSTALAIVPQTSFAVTEFELETEGYTIIDAPVSPVWLKSDSVEHILQNLIDLALPTEDYLLTPELEIDNSVDLAPTLPLQLTLAQENYVINWGEYLTVEGKVQLKEITAPSCGENSCDENLNVGEGSDLESVTAGEIKIELRSPLNGELLHEVKQSLPKKILPFEIACSIKIPSECESKLILASISLSGMLGAIEEVVIGEAEILATQPFTITANITELLAVANSTQRKELASPEAPVLQLAAGDENKASDSDSPNLNLELLNLVKSIQPSNSEFENSELISNSVSTNSISTSSVSISSPSKVKSAPKSISYRISQRPRLTNSQQDLISSTHSEHSLDCTEAKSTTFPFLRRLPVLVNEEELVNQDCDRDFDSTDLPLDNLKYESFDEPLNDPSLQIGQTEVVQETNRLQETKQVQENEIDDKHFPLSASNFDNLAEKSELEITSDQETTSNLSSETNLSEILSNLTETTSAENLHSSPLIRQWMESHGHIPPQLTDNLHQRENTEIFSTIEIDFQTSEHNFIEAPEAADNRSEETAPTSFQSVSSQSVFSNSRDLQTESSPHILQLAASYAQSKVESTFLAKEIVVDDIEPVEVETQLNTQSHPLLQPSITPGTSLGEISFVETLPTPKLQIPQGELISGTSIRVRVQLPKVEEQVAVKLWLEDCQTRSLLSGPHLITNLLPHPTKGLEAMTLLHIPFGCLKIRIEAIAIDLLTQQESHKFSIMREVIPPNLPKIRLDELTQI</sequence>
<evidence type="ECO:0000313" key="3">
    <source>
        <dbReference type="EMBL" id="KST68361.1"/>
    </source>
</evidence>
<feature type="compositionally biased region" description="Basic and acidic residues" evidence="1">
    <location>
        <begin position="245"/>
        <end position="257"/>
    </location>
</feature>
<protein>
    <submittedName>
        <fullName evidence="2">Uncharacterized protein</fullName>
    </submittedName>
</protein>
<feature type="compositionally biased region" description="Low complexity" evidence="1">
    <location>
        <begin position="808"/>
        <end position="819"/>
    </location>
</feature>
<name>A0A0V7ZU68_9CYAN</name>
<accession>A0A0V7ZU68</accession>
<evidence type="ECO:0000313" key="4">
    <source>
        <dbReference type="Proteomes" id="UP000053372"/>
    </source>
</evidence>